<evidence type="ECO:0000313" key="3">
    <source>
        <dbReference type="Proteomes" id="UP001163878"/>
    </source>
</evidence>
<evidence type="ECO:0000313" key="2">
    <source>
        <dbReference type="EMBL" id="UYQ62553.1"/>
    </source>
</evidence>
<proteinExistence type="predicted"/>
<dbReference type="RefSeq" id="WP_264244126.1">
    <property type="nucleotide sequence ID" value="NZ_CP107567.1"/>
</dbReference>
<name>A0ABY6I6D1_STRPE</name>
<evidence type="ECO:0000256" key="1">
    <source>
        <dbReference type="SAM" id="MobiDB-lite"/>
    </source>
</evidence>
<keyword evidence="3" id="KW-1185">Reference proteome</keyword>
<sequence>MPTFDRDALPSSAQDQVDTLLTENRRVMAIKVVRDSVPPPSPGVRECMDLISERYAALGLPVDPPPSPPLSPEALSARVDELTGPAHRDHGRMGRGHPRVVRMSLRRHDGAGRRGDGRVFNGEVPPWPEAAEAQAVGQTLAAQLGLPFRFESPDGPTD</sequence>
<accession>A0ABY6I6D1</accession>
<protein>
    <submittedName>
        <fullName evidence="2">Uncharacterized protein</fullName>
    </submittedName>
</protein>
<feature type="compositionally biased region" description="Basic and acidic residues" evidence="1">
    <location>
        <begin position="106"/>
        <end position="117"/>
    </location>
</feature>
<feature type="region of interest" description="Disordered" evidence="1">
    <location>
        <begin position="105"/>
        <end position="125"/>
    </location>
</feature>
<reference evidence="2" key="1">
    <citation type="submission" date="2022-10" db="EMBL/GenBank/DDBJ databases">
        <title>Cytochrome P450 Catalyzes Benzene Ring Formation in the Biosynthesis of Trialkyl-Substituted Aromatic Polyketides.</title>
        <authorList>
            <person name="Zhao E."/>
            <person name="Ge H."/>
        </authorList>
    </citation>
    <scope>NUCLEOTIDE SEQUENCE</scope>
    <source>
        <strain evidence="2">NA0869</strain>
    </source>
</reference>
<organism evidence="2 3">
    <name type="scientific">Streptomyces peucetius</name>
    <dbReference type="NCBI Taxonomy" id="1950"/>
    <lineage>
        <taxon>Bacteria</taxon>
        <taxon>Bacillati</taxon>
        <taxon>Actinomycetota</taxon>
        <taxon>Actinomycetes</taxon>
        <taxon>Kitasatosporales</taxon>
        <taxon>Streptomycetaceae</taxon>
        <taxon>Streptomyces</taxon>
    </lineage>
</organism>
<dbReference type="EMBL" id="CP107567">
    <property type="protein sequence ID" value="UYQ62553.1"/>
    <property type="molecule type" value="Genomic_DNA"/>
</dbReference>
<gene>
    <name evidence="2" type="ORF">OGH68_14395</name>
</gene>
<dbReference type="Proteomes" id="UP001163878">
    <property type="component" value="Chromosome"/>
</dbReference>